<name>A0AAE0HW85_9PEZI</name>
<evidence type="ECO:0000313" key="3">
    <source>
        <dbReference type="Proteomes" id="UP001283341"/>
    </source>
</evidence>
<reference evidence="2" key="1">
    <citation type="journal article" date="2023" name="Mol. Phylogenet. Evol.">
        <title>Genome-scale phylogeny and comparative genomics of the fungal order Sordariales.</title>
        <authorList>
            <person name="Hensen N."/>
            <person name="Bonometti L."/>
            <person name="Westerberg I."/>
            <person name="Brannstrom I.O."/>
            <person name="Guillou S."/>
            <person name="Cros-Aarteil S."/>
            <person name="Calhoun S."/>
            <person name="Haridas S."/>
            <person name="Kuo A."/>
            <person name="Mondo S."/>
            <person name="Pangilinan J."/>
            <person name="Riley R."/>
            <person name="LaButti K."/>
            <person name="Andreopoulos B."/>
            <person name="Lipzen A."/>
            <person name="Chen C."/>
            <person name="Yan M."/>
            <person name="Daum C."/>
            <person name="Ng V."/>
            <person name="Clum A."/>
            <person name="Steindorff A."/>
            <person name="Ohm R.A."/>
            <person name="Martin F."/>
            <person name="Silar P."/>
            <person name="Natvig D.O."/>
            <person name="Lalanne C."/>
            <person name="Gautier V."/>
            <person name="Ament-Velasquez S.L."/>
            <person name="Kruys A."/>
            <person name="Hutchinson M.I."/>
            <person name="Powell A.J."/>
            <person name="Barry K."/>
            <person name="Miller A.N."/>
            <person name="Grigoriev I.V."/>
            <person name="Debuchy R."/>
            <person name="Gladieux P."/>
            <person name="Hiltunen Thoren M."/>
            <person name="Johannesson H."/>
        </authorList>
    </citation>
    <scope>NUCLEOTIDE SEQUENCE</scope>
    <source>
        <strain evidence="2">CBS 118394</strain>
    </source>
</reference>
<evidence type="ECO:0000313" key="2">
    <source>
        <dbReference type="EMBL" id="KAK3314004.1"/>
    </source>
</evidence>
<sequence length="98" mass="10887">MFALPRIYTAALFPHFNKTQYARLAQSVERETLNLKVVGSTPTSGSIPVHYRPSLFWTLPCLVFLSFQAGLVSVCVVVNTPGAPCIWQVIVHVIIDRS</sequence>
<dbReference type="Proteomes" id="UP001283341">
    <property type="component" value="Unassembled WGS sequence"/>
</dbReference>
<proteinExistence type="predicted"/>
<keyword evidence="1" id="KW-1133">Transmembrane helix</keyword>
<gene>
    <name evidence="2" type="ORF">B0H66DRAFT_567580</name>
</gene>
<reference evidence="2" key="2">
    <citation type="submission" date="2023-06" db="EMBL/GenBank/DDBJ databases">
        <authorList>
            <consortium name="Lawrence Berkeley National Laboratory"/>
            <person name="Haridas S."/>
            <person name="Hensen N."/>
            <person name="Bonometti L."/>
            <person name="Westerberg I."/>
            <person name="Brannstrom I.O."/>
            <person name="Guillou S."/>
            <person name="Cros-Aarteil S."/>
            <person name="Calhoun S."/>
            <person name="Kuo A."/>
            <person name="Mondo S."/>
            <person name="Pangilinan J."/>
            <person name="Riley R."/>
            <person name="Labutti K."/>
            <person name="Andreopoulos B."/>
            <person name="Lipzen A."/>
            <person name="Chen C."/>
            <person name="Yanf M."/>
            <person name="Daum C."/>
            <person name="Ng V."/>
            <person name="Clum A."/>
            <person name="Steindorff A."/>
            <person name="Ohm R."/>
            <person name="Martin F."/>
            <person name="Silar P."/>
            <person name="Natvig D."/>
            <person name="Lalanne C."/>
            <person name="Gautier V."/>
            <person name="Ament-Velasquez S.L."/>
            <person name="Kruys A."/>
            <person name="Hutchinson M.I."/>
            <person name="Powell A.J."/>
            <person name="Barry K."/>
            <person name="Miller A.N."/>
            <person name="Grigoriev I.V."/>
            <person name="Debuchy R."/>
            <person name="Gladieux P."/>
            <person name="Thoren M.H."/>
            <person name="Johannesson H."/>
        </authorList>
    </citation>
    <scope>NUCLEOTIDE SEQUENCE</scope>
    <source>
        <strain evidence="2">CBS 118394</strain>
    </source>
</reference>
<accession>A0AAE0HW85</accession>
<dbReference type="AntiFam" id="ANF00010">
    <property type="entry name" value="tRNA translation"/>
</dbReference>
<protein>
    <submittedName>
        <fullName evidence="2">Uncharacterized protein</fullName>
    </submittedName>
</protein>
<feature type="transmembrane region" description="Helical" evidence="1">
    <location>
        <begin position="55"/>
        <end position="78"/>
    </location>
</feature>
<keyword evidence="1" id="KW-0812">Transmembrane</keyword>
<evidence type="ECO:0000256" key="1">
    <source>
        <dbReference type="SAM" id="Phobius"/>
    </source>
</evidence>
<keyword evidence="3" id="KW-1185">Reference proteome</keyword>
<dbReference type="AlphaFoldDB" id="A0AAE0HW85"/>
<dbReference type="EMBL" id="JAUEDM010000007">
    <property type="protein sequence ID" value="KAK3314004.1"/>
    <property type="molecule type" value="Genomic_DNA"/>
</dbReference>
<keyword evidence="1" id="KW-0472">Membrane</keyword>
<comment type="caution">
    <text evidence="2">The sequence shown here is derived from an EMBL/GenBank/DDBJ whole genome shotgun (WGS) entry which is preliminary data.</text>
</comment>
<organism evidence="2 3">
    <name type="scientific">Apodospora peruviana</name>
    <dbReference type="NCBI Taxonomy" id="516989"/>
    <lineage>
        <taxon>Eukaryota</taxon>
        <taxon>Fungi</taxon>
        <taxon>Dikarya</taxon>
        <taxon>Ascomycota</taxon>
        <taxon>Pezizomycotina</taxon>
        <taxon>Sordariomycetes</taxon>
        <taxon>Sordariomycetidae</taxon>
        <taxon>Sordariales</taxon>
        <taxon>Lasiosphaeriaceae</taxon>
        <taxon>Apodospora</taxon>
    </lineage>
</organism>